<dbReference type="EMBL" id="MCFF01000030">
    <property type="protein sequence ID" value="ORZ10623.1"/>
    <property type="molecule type" value="Genomic_DNA"/>
</dbReference>
<evidence type="ECO:0000313" key="2">
    <source>
        <dbReference type="Proteomes" id="UP000193648"/>
    </source>
</evidence>
<dbReference type="Proteomes" id="UP000193648">
    <property type="component" value="Unassembled WGS sequence"/>
</dbReference>
<reference evidence="1 2" key="1">
    <citation type="submission" date="2016-07" db="EMBL/GenBank/DDBJ databases">
        <title>Pervasive Adenine N6-methylation of Active Genes in Fungi.</title>
        <authorList>
            <consortium name="DOE Joint Genome Institute"/>
            <person name="Mondo S.J."/>
            <person name="Dannebaum R.O."/>
            <person name="Kuo R.C."/>
            <person name="Labutti K."/>
            <person name="Haridas S."/>
            <person name="Kuo A."/>
            <person name="Salamov A."/>
            <person name="Ahrendt S.R."/>
            <person name="Lipzen A."/>
            <person name="Sullivan W."/>
            <person name="Andreopoulos W.B."/>
            <person name="Clum A."/>
            <person name="Lindquist E."/>
            <person name="Daum C."/>
            <person name="Ramamoorthy G.K."/>
            <person name="Gryganskyi A."/>
            <person name="Culley D."/>
            <person name="Magnuson J.K."/>
            <person name="James T.Y."/>
            <person name="O'Malley M.A."/>
            <person name="Stajich J.E."/>
            <person name="Spatafora J.W."/>
            <person name="Visel A."/>
            <person name="Grigoriev I.V."/>
        </authorList>
    </citation>
    <scope>NUCLEOTIDE SEQUENCE [LARGE SCALE GENOMIC DNA]</scope>
    <source>
        <strain evidence="1 2">NRRL 3116</strain>
    </source>
</reference>
<organism evidence="1 2">
    <name type="scientific">Lobosporangium transversale</name>
    <dbReference type="NCBI Taxonomy" id="64571"/>
    <lineage>
        <taxon>Eukaryota</taxon>
        <taxon>Fungi</taxon>
        <taxon>Fungi incertae sedis</taxon>
        <taxon>Mucoromycota</taxon>
        <taxon>Mortierellomycotina</taxon>
        <taxon>Mortierellomycetes</taxon>
        <taxon>Mortierellales</taxon>
        <taxon>Mortierellaceae</taxon>
        <taxon>Lobosporangium</taxon>
    </lineage>
</organism>
<dbReference type="RefSeq" id="XP_021879344.1">
    <property type="nucleotide sequence ID" value="XM_022024917.1"/>
</dbReference>
<dbReference type="OrthoDB" id="10605961at2759"/>
<name>A0A1Y2GIC5_9FUNG</name>
<dbReference type="GeneID" id="33566761"/>
<protein>
    <submittedName>
        <fullName evidence="1">Uncharacterized protein</fullName>
    </submittedName>
</protein>
<dbReference type="AlphaFoldDB" id="A0A1Y2GIC5"/>
<sequence length="137" mass="14595">MLDAFLNSRSFEVLLGFRAHMALYAKKATATLASSPVTPHSTFPVSEDLSSPFTPLAWPLPASTAETTSSPGIMLDAVAPVSPTLTAVSLPQRPTTPPSRKRGIPFVVFSPKSQRRGSKLSTNCGESTIYVDDDSTL</sequence>
<dbReference type="InParanoid" id="A0A1Y2GIC5"/>
<keyword evidence="2" id="KW-1185">Reference proteome</keyword>
<accession>A0A1Y2GIC5</accession>
<comment type="caution">
    <text evidence="1">The sequence shown here is derived from an EMBL/GenBank/DDBJ whole genome shotgun (WGS) entry which is preliminary data.</text>
</comment>
<evidence type="ECO:0000313" key="1">
    <source>
        <dbReference type="EMBL" id="ORZ10623.1"/>
    </source>
</evidence>
<gene>
    <name evidence="1" type="ORF">BCR41DRAFT_357487</name>
</gene>
<proteinExistence type="predicted"/>